<evidence type="ECO:0000256" key="3">
    <source>
        <dbReference type="ARBA" id="ARBA00022679"/>
    </source>
</evidence>
<dbReference type="InterPro" id="IPR001640">
    <property type="entry name" value="Lgt"/>
</dbReference>
<dbReference type="PANTHER" id="PTHR30589:SF0">
    <property type="entry name" value="PHOSPHATIDYLGLYCEROL--PROLIPOPROTEIN DIACYLGLYCERYL TRANSFERASE"/>
    <property type="match status" value="1"/>
</dbReference>
<evidence type="ECO:0000256" key="4">
    <source>
        <dbReference type="ARBA" id="ARBA00022692"/>
    </source>
</evidence>
<comment type="similarity">
    <text evidence="1 7">Belongs to the Lgt family.</text>
</comment>
<feature type="transmembrane region" description="Helical" evidence="7">
    <location>
        <begin position="51"/>
        <end position="71"/>
    </location>
</feature>
<evidence type="ECO:0000256" key="1">
    <source>
        <dbReference type="ARBA" id="ARBA00007150"/>
    </source>
</evidence>
<protein>
    <recommendedName>
        <fullName evidence="7">Phosphatidylglycerol--prolipoprotein diacylglyceryl transferase</fullName>
        <ecNumber evidence="7">2.5.1.145</ecNumber>
    </recommendedName>
</protein>
<keyword evidence="2 7" id="KW-1003">Cell membrane</keyword>
<dbReference type="STRING" id="1849968.A8C32_17840"/>
<proteinExistence type="inferred from homology"/>
<evidence type="ECO:0000313" key="9">
    <source>
        <dbReference type="Proteomes" id="UP000095713"/>
    </source>
</evidence>
<dbReference type="GO" id="GO:0008961">
    <property type="term" value="F:phosphatidylglycerol-prolipoprotein diacylglyceryl transferase activity"/>
    <property type="evidence" value="ECO:0007669"/>
    <property type="project" value="UniProtKB-UniRule"/>
</dbReference>
<keyword evidence="3 7" id="KW-0808">Transferase</keyword>
<feature type="transmembrane region" description="Helical" evidence="7">
    <location>
        <begin position="284"/>
        <end position="302"/>
    </location>
</feature>
<feature type="transmembrane region" description="Helical" evidence="7">
    <location>
        <begin position="135"/>
        <end position="156"/>
    </location>
</feature>
<evidence type="ECO:0000256" key="5">
    <source>
        <dbReference type="ARBA" id="ARBA00022989"/>
    </source>
</evidence>
<dbReference type="HAMAP" id="MF_01147">
    <property type="entry name" value="Lgt"/>
    <property type="match status" value="1"/>
</dbReference>
<evidence type="ECO:0000313" key="8">
    <source>
        <dbReference type="EMBL" id="OEK07300.1"/>
    </source>
</evidence>
<comment type="catalytic activity">
    <reaction evidence="7">
        <text>L-cysteinyl-[prolipoprotein] + a 1,2-diacyl-sn-glycero-3-phospho-(1'-sn-glycerol) = an S-1,2-diacyl-sn-glyceryl-L-cysteinyl-[prolipoprotein] + sn-glycerol 1-phosphate + H(+)</text>
        <dbReference type="Rhea" id="RHEA:56712"/>
        <dbReference type="Rhea" id="RHEA-COMP:14679"/>
        <dbReference type="Rhea" id="RHEA-COMP:14680"/>
        <dbReference type="ChEBI" id="CHEBI:15378"/>
        <dbReference type="ChEBI" id="CHEBI:29950"/>
        <dbReference type="ChEBI" id="CHEBI:57685"/>
        <dbReference type="ChEBI" id="CHEBI:64716"/>
        <dbReference type="ChEBI" id="CHEBI:140658"/>
        <dbReference type="EC" id="2.5.1.145"/>
    </reaction>
</comment>
<evidence type="ECO:0000256" key="6">
    <source>
        <dbReference type="ARBA" id="ARBA00023136"/>
    </source>
</evidence>
<dbReference type="GO" id="GO:0042158">
    <property type="term" value="P:lipoprotein biosynthetic process"/>
    <property type="evidence" value="ECO:0007669"/>
    <property type="project" value="UniProtKB-UniRule"/>
</dbReference>
<dbReference type="EMBL" id="MDJD01000048">
    <property type="protein sequence ID" value="OEK07300.1"/>
    <property type="molecule type" value="Genomic_DNA"/>
</dbReference>
<dbReference type="Proteomes" id="UP000095713">
    <property type="component" value="Unassembled WGS sequence"/>
</dbReference>
<keyword evidence="8" id="KW-0449">Lipoprotein</keyword>
<dbReference type="UniPathway" id="UPA00664"/>
<feature type="binding site" evidence="7">
    <location>
        <position position="151"/>
    </location>
    <ligand>
        <name>a 1,2-diacyl-sn-glycero-3-phospho-(1'-sn-glycerol)</name>
        <dbReference type="ChEBI" id="CHEBI:64716"/>
    </ligand>
</feature>
<evidence type="ECO:0000256" key="7">
    <source>
        <dbReference type="HAMAP-Rule" id="MF_01147"/>
    </source>
</evidence>
<accession>A0A1E5T7G4</accession>
<sequence>MHLLKFDWNPVTGIDIIGNFKIHFYSLMWVAAFILGWYIMKRIFTKEKISLTYLDPLFIYTVLATMLGARLGHVLFYQSELISEDFFSIFLPFKFKGGFEFTGFQGLASHGAAIGIIIGMYLYRRKYNYKSILWILDRVVISVASGAVFIRIGNFINSEIIGKVTDSNFGVRFIQDEYYKSQIVKLTGIKDIKKAYAAVTDNPQFQNLLDAVPYRHPAQLYESFSYIFVFLILWYFYSKTTKKDQPGFLFGLFLILLWTIRFFVEFSKEPQGDEYINWFSLNTGQWLSIPFILIGLYFMFVYKPKSTVK</sequence>
<feature type="transmembrane region" description="Helical" evidence="7">
    <location>
        <begin position="20"/>
        <end position="39"/>
    </location>
</feature>
<keyword evidence="5 7" id="KW-1133">Transmembrane helix</keyword>
<comment type="caution">
    <text evidence="8">The sequence shown here is derived from an EMBL/GenBank/DDBJ whole genome shotgun (WGS) entry which is preliminary data.</text>
</comment>
<dbReference type="RefSeq" id="WP_069830789.1">
    <property type="nucleotide sequence ID" value="NZ_MDJD01000048.1"/>
</dbReference>
<gene>
    <name evidence="7" type="primary">lgt</name>
    <name evidence="8" type="ORF">A8C32_17840</name>
</gene>
<name>A0A1E5T7G4_9FLAO</name>
<dbReference type="PANTHER" id="PTHR30589">
    <property type="entry name" value="PROLIPOPROTEIN DIACYLGLYCERYL TRANSFERASE"/>
    <property type="match status" value="1"/>
</dbReference>
<comment type="pathway">
    <text evidence="7">Protein modification; lipoprotein biosynthesis (diacylglyceryl transfer).</text>
</comment>
<dbReference type="NCBIfam" id="TIGR00544">
    <property type="entry name" value="lgt"/>
    <property type="match status" value="1"/>
</dbReference>
<comment type="function">
    <text evidence="7">Catalyzes the transfer of the diacylglyceryl group from phosphatidylglycerol to the sulfhydryl group of the N-terminal cysteine of a prolipoprotein, the first step in the formation of mature lipoproteins.</text>
</comment>
<reference evidence="8 9" key="1">
    <citation type="submission" date="2016-05" db="EMBL/GenBank/DDBJ databases">
        <title>Draft Genome Sequence of Algibacter sp. Strain SK-16 Isolated from the Surface Water of Aburatsubo Inlet.</title>
        <authorList>
            <person name="Wong S.-K."/>
            <person name="Yoshizawa S."/>
            <person name="Nakajima Y."/>
            <person name="Ogura Y."/>
            <person name="Tetsuya H."/>
            <person name="Hamasaki K."/>
        </authorList>
    </citation>
    <scope>NUCLEOTIDE SEQUENCE [LARGE SCALE GENOMIC DNA]</scope>
    <source>
        <strain evidence="8 9">SK-16</strain>
    </source>
</reference>
<comment type="subcellular location">
    <subcellularLocation>
        <location evidence="7">Cell membrane</location>
        <topology evidence="7">Multi-pass membrane protein</topology>
    </subcellularLocation>
</comment>
<feature type="transmembrane region" description="Helical" evidence="7">
    <location>
        <begin position="218"/>
        <end position="236"/>
    </location>
</feature>
<keyword evidence="6 7" id="KW-0472">Membrane</keyword>
<feature type="transmembrane region" description="Helical" evidence="7">
    <location>
        <begin position="248"/>
        <end position="264"/>
    </location>
</feature>
<evidence type="ECO:0000256" key="2">
    <source>
        <dbReference type="ARBA" id="ARBA00022475"/>
    </source>
</evidence>
<dbReference type="GO" id="GO:0005886">
    <property type="term" value="C:plasma membrane"/>
    <property type="evidence" value="ECO:0007669"/>
    <property type="project" value="UniProtKB-SubCell"/>
</dbReference>
<keyword evidence="4 7" id="KW-0812">Transmembrane</keyword>
<feature type="transmembrane region" description="Helical" evidence="7">
    <location>
        <begin position="103"/>
        <end position="123"/>
    </location>
</feature>
<dbReference type="EC" id="2.5.1.145" evidence="7"/>
<organism evidence="8 9">
    <name type="scientific">Flavivirga aquatica</name>
    <dbReference type="NCBI Taxonomy" id="1849968"/>
    <lineage>
        <taxon>Bacteria</taxon>
        <taxon>Pseudomonadati</taxon>
        <taxon>Bacteroidota</taxon>
        <taxon>Flavobacteriia</taxon>
        <taxon>Flavobacteriales</taxon>
        <taxon>Flavobacteriaceae</taxon>
        <taxon>Flavivirga</taxon>
    </lineage>
</organism>
<dbReference type="PROSITE" id="PS01311">
    <property type="entry name" value="LGT"/>
    <property type="match status" value="1"/>
</dbReference>
<keyword evidence="9" id="KW-1185">Reference proteome</keyword>
<dbReference type="OrthoDB" id="871140at2"/>
<dbReference type="AlphaFoldDB" id="A0A1E5T7G4"/>
<dbReference type="Pfam" id="PF01790">
    <property type="entry name" value="LGT"/>
    <property type="match status" value="1"/>
</dbReference>